<keyword evidence="2" id="KW-1185">Reference proteome</keyword>
<reference evidence="2" key="1">
    <citation type="journal article" date="2014" name="Science">
        <title>Ancient hybridizations among the ancestral genomes of bread wheat.</title>
        <authorList>
            <consortium name="International Wheat Genome Sequencing Consortium,"/>
            <person name="Marcussen T."/>
            <person name="Sandve S.R."/>
            <person name="Heier L."/>
            <person name="Spannagl M."/>
            <person name="Pfeifer M."/>
            <person name="Jakobsen K.S."/>
            <person name="Wulff B.B."/>
            <person name="Steuernagel B."/>
            <person name="Mayer K.F."/>
            <person name="Olsen O.A."/>
        </authorList>
    </citation>
    <scope>NUCLEOTIDE SEQUENCE [LARGE SCALE GENOMIC DNA]</scope>
    <source>
        <strain evidence="2">cv. AL8/78</strain>
    </source>
</reference>
<reference evidence="1" key="5">
    <citation type="journal article" date="2021" name="G3 (Bethesda)">
        <title>Aegilops tauschii genome assembly Aet v5.0 features greater sequence contiguity and improved annotation.</title>
        <authorList>
            <person name="Wang L."/>
            <person name="Zhu T."/>
            <person name="Rodriguez J.C."/>
            <person name="Deal K.R."/>
            <person name="Dubcovsky J."/>
            <person name="McGuire P.E."/>
            <person name="Lux T."/>
            <person name="Spannagl M."/>
            <person name="Mayer K.F.X."/>
            <person name="Baldrich P."/>
            <person name="Meyers B.C."/>
            <person name="Huo N."/>
            <person name="Gu Y.Q."/>
            <person name="Zhou H."/>
            <person name="Devos K.M."/>
            <person name="Bennetzen J.L."/>
            <person name="Unver T."/>
            <person name="Budak H."/>
            <person name="Gulick P.J."/>
            <person name="Galiba G."/>
            <person name="Kalapos B."/>
            <person name="Nelson D.R."/>
            <person name="Li P."/>
            <person name="You F.M."/>
            <person name="Luo M.C."/>
            <person name="Dvorak J."/>
        </authorList>
    </citation>
    <scope>NUCLEOTIDE SEQUENCE [LARGE SCALE GENOMIC DNA]</scope>
    <source>
        <strain evidence="1">cv. AL8/78</strain>
    </source>
</reference>
<dbReference type="AlphaFoldDB" id="A0A453INE5"/>
<organism evidence="1 2">
    <name type="scientific">Aegilops tauschii subsp. strangulata</name>
    <name type="common">Goatgrass</name>
    <dbReference type="NCBI Taxonomy" id="200361"/>
    <lineage>
        <taxon>Eukaryota</taxon>
        <taxon>Viridiplantae</taxon>
        <taxon>Streptophyta</taxon>
        <taxon>Embryophyta</taxon>
        <taxon>Tracheophyta</taxon>
        <taxon>Spermatophyta</taxon>
        <taxon>Magnoliopsida</taxon>
        <taxon>Liliopsida</taxon>
        <taxon>Poales</taxon>
        <taxon>Poaceae</taxon>
        <taxon>BOP clade</taxon>
        <taxon>Pooideae</taxon>
        <taxon>Triticodae</taxon>
        <taxon>Triticeae</taxon>
        <taxon>Triticinae</taxon>
        <taxon>Aegilops</taxon>
    </lineage>
</organism>
<protein>
    <submittedName>
        <fullName evidence="1">Uncharacterized protein</fullName>
    </submittedName>
</protein>
<dbReference type="Gramene" id="AET4Gv20611900.5">
    <property type="protein sequence ID" value="AET4Gv20611900.5"/>
    <property type="gene ID" value="AET4Gv20611900"/>
</dbReference>
<proteinExistence type="predicted"/>
<reference evidence="1" key="3">
    <citation type="journal article" date="2017" name="Nature">
        <title>Genome sequence of the progenitor of the wheat D genome Aegilops tauschii.</title>
        <authorList>
            <person name="Luo M.C."/>
            <person name="Gu Y.Q."/>
            <person name="Puiu D."/>
            <person name="Wang H."/>
            <person name="Twardziok S.O."/>
            <person name="Deal K.R."/>
            <person name="Huo N."/>
            <person name="Zhu T."/>
            <person name="Wang L."/>
            <person name="Wang Y."/>
            <person name="McGuire P.E."/>
            <person name="Liu S."/>
            <person name="Long H."/>
            <person name="Ramasamy R.K."/>
            <person name="Rodriguez J.C."/>
            <person name="Van S.L."/>
            <person name="Yuan L."/>
            <person name="Wang Z."/>
            <person name="Xia Z."/>
            <person name="Xiao L."/>
            <person name="Anderson O.D."/>
            <person name="Ouyang S."/>
            <person name="Liang Y."/>
            <person name="Zimin A.V."/>
            <person name="Pertea G."/>
            <person name="Qi P."/>
            <person name="Bennetzen J.L."/>
            <person name="Dai X."/>
            <person name="Dawson M.W."/>
            <person name="Muller H.G."/>
            <person name="Kugler K."/>
            <person name="Rivarola-Duarte L."/>
            <person name="Spannagl M."/>
            <person name="Mayer K.F.X."/>
            <person name="Lu F.H."/>
            <person name="Bevan M.W."/>
            <person name="Leroy P."/>
            <person name="Li P."/>
            <person name="You F.M."/>
            <person name="Sun Q."/>
            <person name="Liu Z."/>
            <person name="Lyons E."/>
            <person name="Wicker T."/>
            <person name="Salzberg S.L."/>
            <person name="Devos K.M."/>
            <person name="Dvorak J."/>
        </authorList>
    </citation>
    <scope>NUCLEOTIDE SEQUENCE [LARGE SCALE GENOMIC DNA]</scope>
    <source>
        <strain evidence="1">cv. AL8/78</strain>
    </source>
</reference>
<name>A0A453INE5_AEGTS</name>
<dbReference type="Proteomes" id="UP000015105">
    <property type="component" value="Chromosome 4D"/>
</dbReference>
<sequence>MSRTRKRDAQPYRYKVYVSGNSRLSPLAPPLAQSLASSIVRTRCAMEGIKASKTHPFQCF</sequence>
<reference evidence="1" key="4">
    <citation type="submission" date="2019-03" db="UniProtKB">
        <authorList>
            <consortium name="EnsemblPlants"/>
        </authorList>
    </citation>
    <scope>IDENTIFICATION</scope>
</reference>
<accession>A0A453INE5</accession>
<evidence type="ECO:0000313" key="2">
    <source>
        <dbReference type="Proteomes" id="UP000015105"/>
    </source>
</evidence>
<evidence type="ECO:0000313" key="1">
    <source>
        <dbReference type="EnsemblPlants" id="AET4Gv20611900.5"/>
    </source>
</evidence>
<dbReference type="EnsemblPlants" id="AET4Gv20611900.5">
    <property type="protein sequence ID" value="AET4Gv20611900.5"/>
    <property type="gene ID" value="AET4Gv20611900"/>
</dbReference>
<reference evidence="2" key="2">
    <citation type="journal article" date="2017" name="Nat. Plants">
        <title>The Aegilops tauschii genome reveals multiple impacts of transposons.</title>
        <authorList>
            <person name="Zhao G."/>
            <person name="Zou C."/>
            <person name="Li K."/>
            <person name="Wang K."/>
            <person name="Li T."/>
            <person name="Gao L."/>
            <person name="Zhang X."/>
            <person name="Wang H."/>
            <person name="Yang Z."/>
            <person name="Liu X."/>
            <person name="Jiang W."/>
            <person name="Mao L."/>
            <person name="Kong X."/>
            <person name="Jiao Y."/>
            <person name="Jia J."/>
        </authorList>
    </citation>
    <scope>NUCLEOTIDE SEQUENCE [LARGE SCALE GENOMIC DNA]</scope>
    <source>
        <strain evidence="2">cv. AL8/78</strain>
    </source>
</reference>